<accession>A0ACB9XR97</accession>
<feature type="non-terminal residue" evidence="1">
    <location>
        <position position="1"/>
    </location>
</feature>
<proteinExistence type="predicted"/>
<comment type="caution">
    <text evidence="1">The sequence shown here is derived from an EMBL/GenBank/DDBJ whole genome shotgun (WGS) entry which is preliminary data.</text>
</comment>
<evidence type="ECO:0000313" key="1">
    <source>
        <dbReference type="EMBL" id="KAI4829498.1"/>
    </source>
</evidence>
<dbReference type="EMBL" id="CM043788">
    <property type="protein sequence ID" value="KAI4829498.1"/>
    <property type="molecule type" value="Genomic_DNA"/>
</dbReference>
<name>A0ACB9XR97_CHAAC</name>
<feature type="non-terminal residue" evidence="1">
    <location>
        <position position="56"/>
    </location>
</feature>
<reference evidence="1" key="1">
    <citation type="submission" date="2022-05" db="EMBL/GenBank/DDBJ databases">
        <title>Chromosome-level genome of Chaenocephalus aceratus.</title>
        <authorList>
            <person name="Park H."/>
        </authorList>
    </citation>
    <scope>NUCLEOTIDE SEQUENCE</scope>
    <source>
        <strain evidence="1">KU_202001</strain>
    </source>
</reference>
<keyword evidence="2" id="KW-1185">Reference proteome</keyword>
<protein>
    <submittedName>
        <fullName evidence="1">Uncharacterized protein</fullName>
    </submittedName>
</protein>
<sequence>AKLNQTQTTVAEHGEQIDYLETNANLQDQRLRILEEKCAVLAESNANLAAKTADLE</sequence>
<gene>
    <name evidence="1" type="ORF">KUCAC02_023538</name>
</gene>
<evidence type="ECO:0000313" key="2">
    <source>
        <dbReference type="Proteomes" id="UP001057452"/>
    </source>
</evidence>
<organism evidence="1 2">
    <name type="scientific">Chaenocephalus aceratus</name>
    <name type="common">Blackfin icefish</name>
    <name type="synonym">Chaenichthys aceratus</name>
    <dbReference type="NCBI Taxonomy" id="36190"/>
    <lineage>
        <taxon>Eukaryota</taxon>
        <taxon>Metazoa</taxon>
        <taxon>Chordata</taxon>
        <taxon>Craniata</taxon>
        <taxon>Vertebrata</taxon>
        <taxon>Euteleostomi</taxon>
        <taxon>Actinopterygii</taxon>
        <taxon>Neopterygii</taxon>
        <taxon>Teleostei</taxon>
        <taxon>Neoteleostei</taxon>
        <taxon>Acanthomorphata</taxon>
        <taxon>Eupercaria</taxon>
        <taxon>Perciformes</taxon>
        <taxon>Notothenioidei</taxon>
        <taxon>Channichthyidae</taxon>
        <taxon>Chaenocephalus</taxon>
    </lineage>
</organism>
<dbReference type="Proteomes" id="UP001057452">
    <property type="component" value="Chromosome 4"/>
</dbReference>